<dbReference type="Pfam" id="PF01302">
    <property type="entry name" value="CAP_GLY"/>
    <property type="match status" value="1"/>
</dbReference>
<sequence length="456" mass="50702">MSIVTVWVASADTESERRFDRGMTLDELKTRLEPITGIPADAQVLTLHQGEALLANMSGGPDVQLGFYPVADFCTIRVASSDRAIRPNQYTDVSQVEKFELEDKQYDSLTDSVRAFKRAHKIGRFSEEHKEAEKLAENKFETEAKVLSLGARCQVKLSDEGLAKNGTVRYIGKTKFAPGFWVGVEYDEPLGKNDGSIDGEQYFTCASKHGAFVRPDKVTLGDFEDDIDWDNLDEIKGVLIECDIIAKQVILNLNQTHNFIVADLDDTHLFIKADYARMLQSELDRIINENTYTVGESVTLHTDLGDLKIEVFCEAVPKAAENFLALCASGYYDGCKFHRNIKGFMVQTGDPAGTGKGGNSIWGQKFEDEIRASLKHNARGIVSMANSGPDTNGSQFFITYAKQPHLDTKYTIIGKVIHGADTTLDSLEKLPVDEKNRPTQEVRIRHVTIHANPLAD</sequence>
<dbReference type="PRINTS" id="PR00153">
    <property type="entry name" value="CSAPPISMRASE"/>
</dbReference>
<dbReference type="GO" id="GO:0006367">
    <property type="term" value="P:transcription initiation at RNA polymerase II promoter"/>
    <property type="evidence" value="ECO:0007669"/>
    <property type="project" value="InterPro"/>
</dbReference>
<gene>
    <name evidence="15" type="primary">CYP10_1</name>
    <name evidence="15" type="ORF">IWQ60_002035</name>
</gene>
<evidence type="ECO:0000256" key="8">
    <source>
        <dbReference type="ARBA" id="ARBA00025779"/>
    </source>
</evidence>
<dbReference type="PROSITE" id="PS50245">
    <property type="entry name" value="CAP_GLY_2"/>
    <property type="match status" value="1"/>
</dbReference>
<comment type="catalytic activity">
    <reaction evidence="1">
        <text>[protein]-peptidylproline (omega=180) = [protein]-peptidylproline (omega=0)</text>
        <dbReference type="Rhea" id="RHEA:16237"/>
        <dbReference type="Rhea" id="RHEA-COMP:10747"/>
        <dbReference type="Rhea" id="RHEA-COMP:10748"/>
        <dbReference type="ChEBI" id="CHEBI:83833"/>
        <dbReference type="ChEBI" id="CHEBI:83834"/>
        <dbReference type="EC" id="5.2.1.8"/>
    </reaction>
</comment>
<keyword evidence="5" id="KW-0697">Rotamase</keyword>
<dbReference type="CDD" id="cd01928">
    <property type="entry name" value="Cyclophilin_PPIL3_like"/>
    <property type="match status" value="1"/>
</dbReference>
<dbReference type="GO" id="GO:0006289">
    <property type="term" value="P:nucleotide-excision repair"/>
    <property type="evidence" value="ECO:0007669"/>
    <property type="project" value="InterPro"/>
</dbReference>
<reference evidence="15" key="1">
    <citation type="submission" date="2022-07" db="EMBL/GenBank/DDBJ databases">
        <title>Phylogenomic reconstructions and comparative analyses of Kickxellomycotina fungi.</title>
        <authorList>
            <person name="Reynolds N.K."/>
            <person name="Stajich J.E."/>
            <person name="Barry K."/>
            <person name="Grigoriev I.V."/>
            <person name="Crous P."/>
            <person name="Smith M.E."/>
        </authorList>
    </citation>
    <scope>NUCLEOTIDE SEQUENCE</scope>
    <source>
        <strain evidence="15">RSA 861</strain>
    </source>
</reference>
<dbReference type="InterPro" id="IPR009400">
    <property type="entry name" value="TFIIH_TTDA/Tfb5"/>
</dbReference>
<keyword evidence="16" id="KW-1185">Reference proteome</keyword>
<dbReference type="SMART" id="SM01052">
    <property type="entry name" value="CAP_GLY"/>
    <property type="match status" value="1"/>
</dbReference>
<dbReference type="Pfam" id="PF14560">
    <property type="entry name" value="Ubiquitin_2"/>
    <property type="match status" value="1"/>
</dbReference>
<comment type="subcellular location">
    <subcellularLocation>
        <location evidence="2">Cytoplasm</location>
    </subcellularLocation>
</comment>
<dbReference type="FunFam" id="2.40.100.10:FF:000012">
    <property type="entry name" value="Peptidyl-prolyl cis-trans isomerase"/>
    <property type="match status" value="1"/>
</dbReference>
<evidence type="ECO:0000313" key="16">
    <source>
        <dbReference type="Proteomes" id="UP001150569"/>
    </source>
</evidence>
<dbReference type="Gene3D" id="3.10.20.90">
    <property type="entry name" value="Phosphatidylinositol 3-kinase Catalytic Subunit, Chain A, domain 1"/>
    <property type="match status" value="1"/>
</dbReference>
<evidence type="ECO:0000256" key="10">
    <source>
        <dbReference type="ARBA" id="ARBA00033339"/>
    </source>
</evidence>
<dbReference type="GO" id="GO:0000439">
    <property type="term" value="C:transcription factor TFIIH core complex"/>
    <property type="evidence" value="ECO:0007669"/>
    <property type="project" value="InterPro"/>
</dbReference>
<evidence type="ECO:0000313" key="15">
    <source>
        <dbReference type="EMBL" id="KAJ1928467.1"/>
    </source>
</evidence>
<proteinExistence type="inferred from homology"/>
<dbReference type="GO" id="GO:0003755">
    <property type="term" value="F:peptidyl-prolyl cis-trans isomerase activity"/>
    <property type="evidence" value="ECO:0007669"/>
    <property type="project" value="UniProtKB-KW"/>
</dbReference>
<protein>
    <recommendedName>
        <fullName evidence="12">Peptidyl-prolyl cis-trans isomerase-like 3</fullName>
        <ecNumber evidence="3">5.2.1.8</ecNumber>
    </recommendedName>
    <alternativeName>
        <fullName evidence="10">RNA polymerase II transcription factor B subunit 5</fullName>
    </alternativeName>
    <alternativeName>
        <fullName evidence="9">Rotamase</fullName>
    </alternativeName>
</protein>
<evidence type="ECO:0000256" key="9">
    <source>
        <dbReference type="ARBA" id="ARBA00029569"/>
    </source>
</evidence>
<dbReference type="Pfam" id="PF00160">
    <property type="entry name" value="Pro_isomerase"/>
    <property type="match status" value="1"/>
</dbReference>
<dbReference type="GO" id="GO:0005829">
    <property type="term" value="C:cytosol"/>
    <property type="evidence" value="ECO:0007669"/>
    <property type="project" value="UniProtKB-ARBA"/>
</dbReference>
<keyword evidence="6" id="KW-0143">Chaperone</keyword>
<feature type="domain" description="CAP-Gly" evidence="14">
    <location>
        <begin position="172"/>
        <end position="214"/>
    </location>
</feature>
<dbReference type="PROSITE" id="PS00845">
    <property type="entry name" value="CAP_GLY_1"/>
    <property type="match status" value="1"/>
</dbReference>
<dbReference type="EMBL" id="JANBPT010000072">
    <property type="protein sequence ID" value="KAJ1928467.1"/>
    <property type="molecule type" value="Genomic_DNA"/>
</dbReference>
<evidence type="ECO:0000256" key="11">
    <source>
        <dbReference type="ARBA" id="ARBA00038286"/>
    </source>
</evidence>
<dbReference type="PROSITE" id="PS50072">
    <property type="entry name" value="CSA_PPIASE_2"/>
    <property type="match status" value="1"/>
</dbReference>
<evidence type="ECO:0000256" key="1">
    <source>
        <dbReference type="ARBA" id="ARBA00000971"/>
    </source>
</evidence>
<dbReference type="Gene3D" id="2.40.100.10">
    <property type="entry name" value="Cyclophilin-like"/>
    <property type="match status" value="1"/>
</dbReference>
<dbReference type="GO" id="GO:0071013">
    <property type="term" value="C:catalytic step 2 spliceosome"/>
    <property type="evidence" value="ECO:0007669"/>
    <property type="project" value="TreeGrafter"/>
</dbReference>
<dbReference type="InterPro" id="IPR044666">
    <property type="entry name" value="Cyclophilin_A-like"/>
</dbReference>
<evidence type="ECO:0000256" key="3">
    <source>
        <dbReference type="ARBA" id="ARBA00013194"/>
    </source>
</evidence>
<dbReference type="InterPro" id="IPR020892">
    <property type="entry name" value="Cyclophilin-type_PPIase_CS"/>
</dbReference>
<dbReference type="InterPro" id="IPR035935">
    <property type="entry name" value="TFB5-like_sf"/>
</dbReference>
<dbReference type="Pfam" id="PF06331">
    <property type="entry name" value="Tfb5"/>
    <property type="match status" value="1"/>
</dbReference>
<dbReference type="Gene3D" id="2.30.30.190">
    <property type="entry name" value="CAP Gly-rich-like domain"/>
    <property type="match status" value="1"/>
</dbReference>
<dbReference type="InterPro" id="IPR002130">
    <property type="entry name" value="Cyclophilin-type_PPIase_dom"/>
</dbReference>
<feature type="domain" description="PPIase cyclophilin-type" evidence="13">
    <location>
        <begin position="294"/>
        <end position="449"/>
    </location>
</feature>
<dbReference type="Proteomes" id="UP001150569">
    <property type="component" value="Unassembled WGS sequence"/>
</dbReference>
<dbReference type="PANTHER" id="PTHR45625:SF2">
    <property type="entry name" value="PEPTIDYL-PROLYL CIS-TRANS ISOMERASE-LIKE 3"/>
    <property type="match status" value="1"/>
</dbReference>
<organism evidence="15 16">
    <name type="scientific">Tieghemiomyces parasiticus</name>
    <dbReference type="NCBI Taxonomy" id="78921"/>
    <lineage>
        <taxon>Eukaryota</taxon>
        <taxon>Fungi</taxon>
        <taxon>Fungi incertae sedis</taxon>
        <taxon>Zoopagomycota</taxon>
        <taxon>Kickxellomycotina</taxon>
        <taxon>Dimargaritomycetes</taxon>
        <taxon>Dimargaritales</taxon>
        <taxon>Dimargaritaceae</taxon>
        <taxon>Tieghemiomyces</taxon>
    </lineage>
</organism>
<evidence type="ECO:0000256" key="2">
    <source>
        <dbReference type="ARBA" id="ARBA00004496"/>
    </source>
</evidence>
<dbReference type="Gene3D" id="3.30.70.1220">
    <property type="entry name" value="TFB5-like"/>
    <property type="match status" value="1"/>
</dbReference>
<evidence type="ECO:0000259" key="14">
    <source>
        <dbReference type="PROSITE" id="PS50245"/>
    </source>
</evidence>
<dbReference type="AlphaFoldDB" id="A0A9W8AC10"/>
<keyword evidence="7 15" id="KW-0413">Isomerase</keyword>
<dbReference type="InterPro" id="IPR000626">
    <property type="entry name" value="Ubiquitin-like_dom"/>
</dbReference>
<dbReference type="SUPFAM" id="SSF50891">
    <property type="entry name" value="Cyclophilin-like"/>
    <property type="match status" value="1"/>
</dbReference>
<name>A0A9W8AC10_9FUNG</name>
<comment type="similarity">
    <text evidence="8">Belongs to the TBCB family.</text>
</comment>
<dbReference type="OrthoDB" id="271386at2759"/>
<dbReference type="SUPFAM" id="SSF54236">
    <property type="entry name" value="Ubiquitin-like"/>
    <property type="match status" value="1"/>
</dbReference>
<evidence type="ECO:0000256" key="4">
    <source>
        <dbReference type="ARBA" id="ARBA00022490"/>
    </source>
</evidence>
<comment type="similarity">
    <text evidence="11">Belongs to the cyclophilin-type PPIase family. PPIL3 subfamily.</text>
</comment>
<dbReference type="PANTHER" id="PTHR45625">
    <property type="entry name" value="PEPTIDYL-PROLYL CIS-TRANS ISOMERASE-RELATED"/>
    <property type="match status" value="1"/>
</dbReference>
<comment type="caution">
    <text evidence="15">The sequence shown here is derived from an EMBL/GenBank/DDBJ whole genome shotgun (WGS) entry which is preliminary data.</text>
</comment>
<evidence type="ECO:0000256" key="12">
    <source>
        <dbReference type="ARBA" id="ARBA00040797"/>
    </source>
</evidence>
<dbReference type="SMART" id="SM01395">
    <property type="entry name" value="Tbf5"/>
    <property type="match status" value="1"/>
</dbReference>
<dbReference type="InterPro" id="IPR036859">
    <property type="entry name" value="CAP-Gly_dom_sf"/>
</dbReference>
<dbReference type="InterPro" id="IPR029071">
    <property type="entry name" value="Ubiquitin-like_domsf"/>
</dbReference>
<dbReference type="InterPro" id="IPR000938">
    <property type="entry name" value="CAP-Gly_domain"/>
</dbReference>
<evidence type="ECO:0000256" key="5">
    <source>
        <dbReference type="ARBA" id="ARBA00023110"/>
    </source>
</evidence>
<accession>A0A9W8AC10</accession>
<dbReference type="FunFam" id="2.30.30.190:FF:000013">
    <property type="entry name" value="Tubulin-folding cofactor B"/>
    <property type="match status" value="1"/>
</dbReference>
<dbReference type="InterPro" id="IPR029000">
    <property type="entry name" value="Cyclophilin-like_dom_sf"/>
</dbReference>
<dbReference type="PROSITE" id="PS00170">
    <property type="entry name" value="CSA_PPIASE_1"/>
    <property type="match status" value="1"/>
</dbReference>
<dbReference type="GO" id="GO:0006457">
    <property type="term" value="P:protein folding"/>
    <property type="evidence" value="ECO:0007669"/>
    <property type="project" value="InterPro"/>
</dbReference>
<dbReference type="SUPFAM" id="SSF142897">
    <property type="entry name" value="TFB5-like"/>
    <property type="match status" value="1"/>
</dbReference>
<keyword evidence="4" id="KW-0963">Cytoplasm</keyword>
<evidence type="ECO:0000259" key="13">
    <source>
        <dbReference type="PROSITE" id="PS50072"/>
    </source>
</evidence>
<dbReference type="SUPFAM" id="SSF74924">
    <property type="entry name" value="Cap-Gly domain"/>
    <property type="match status" value="1"/>
</dbReference>
<evidence type="ECO:0000256" key="6">
    <source>
        <dbReference type="ARBA" id="ARBA00023186"/>
    </source>
</evidence>
<evidence type="ECO:0000256" key="7">
    <source>
        <dbReference type="ARBA" id="ARBA00023235"/>
    </source>
</evidence>
<dbReference type="EC" id="5.2.1.8" evidence="3"/>